<dbReference type="InterPro" id="IPR022441">
    <property type="entry name" value="Para_beta_helix_rpt-2"/>
</dbReference>
<keyword evidence="2" id="KW-0677">Repeat</keyword>
<evidence type="ECO:0000259" key="5">
    <source>
        <dbReference type="SMART" id="SM00722"/>
    </source>
</evidence>
<proteinExistence type="predicted"/>
<sequence length="445" mass="49402">MVKFLLNGLWLIGVISAPCAFANSTDTDVQNSLNVIFLQQVIDEANAHDTVLLQDQPYIGNAVINKPLTLIGHPCSIIDAQGKGSAITIASSDVRVEQLTILNWGSDQYELNAGILVNDGMSNIVISGNNLTGDGFGIRADNTSHIEIYNNYIIGNKQFFVLDRGDGIYLKRVDDAVIEGNTIKDVRDGIYLESGKNSLIDDNHFSSQQYGIHYMYTEGDEAKNNVAVDVDGGYALMNSKRINLHHNRVDNAATFGVLLNMTNDSDIHANQVDNIVNPQPKMPTGDEGKSMFIYGARDNRIYENHFGHSEIGIYMAMGGEGNKIYRNQFINNQAQVKYVGDTLVEWSHQQQGNYWSGFIGWDNSGDGVSEQAYQPSDHLDRLYWLYPEAHFLLKSPVASLLRWTQQQFSLLPEAGVIDSFPMTSASQPSLIENNRPQSAQQLLSK</sequence>
<dbReference type="InterPro" id="IPR026464">
    <property type="entry name" value="NosD_copper_fam"/>
</dbReference>
<dbReference type="InterPro" id="IPR051550">
    <property type="entry name" value="SCF-Subunits/Alg-Epimerases"/>
</dbReference>
<dbReference type="Pfam" id="PF05048">
    <property type="entry name" value="NosD"/>
    <property type="match status" value="1"/>
</dbReference>
<evidence type="ECO:0000313" key="7">
    <source>
        <dbReference type="Proteomes" id="UP000191820"/>
    </source>
</evidence>
<evidence type="ECO:0000256" key="4">
    <source>
        <dbReference type="SAM" id="SignalP"/>
    </source>
</evidence>
<keyword evidence="4" id="KW-0732">Signal</keyword>
<dbReference type="SMART" id="SM00722">
    <property type="entry name" value="CASH"/>
    <property type="match status" value="2"/>
</dbReference>
<evidence type="ECO:0000256" key="2">
    <source>
        <dbReference type="ARBA" id="ARBA00022737"/>
    </source>
</evidence>
<name>A0ABM6JR55_9GAMM</name>
<evidence type="ECO:0000256" key="3">
    <source>
        <dbReference type="ARBA" id="ARBA00022786"/>
    </source>
</evidence>
<feature type="chain" id="PRO_5047001361" evidence="4">
    <location>
        <begin position="23"/>
        <end position="445"/>
    </location>
</feature>
<dbReference type="InterPro" id="IPR011050">
    <property type="entry name" value="Pectin_lyase_fold/virulence"/>
</dbReference>
<organism evidence="6 7">
    <name type="scientific">Shewanella japonica</name>
    <dbReference type="NCBI Taxonomy" id="93973"/>
    <lineage>
        <taxon>Bacteria</taxon>
        <taxon>Pseudomonadati</taxon>
        <taxon>Pseudomonadota</taxon>
        <taxon>Gammaproteobacteria</taxon>
        <taxon>Alteromonadales</taxon>
        <taxon>Shewanellaceae</taxon>
        <taxon>Shewanella</taxon>
    </lineage>
</organism>
<dbReference type="InterPro" id="IPR007742">
    <property type="entry name" value="NosD_dom"/>
</dbReference>
<feature type="domain" description="Carbohydrate-binding/sugar hydrolysis" evidence="5">
    <location>
        <begin position="44"/>
        <end position="193"/>
    </location>
</feature>
<evidence type="ECO:0000313" key="6">
    <source>
        <dbReference type="EMBL" id="ARD23898.1"/>
    </source>
</evidence>
<dbReference type="EMBL" id="CP020472">
    <property type="protein sequence ID" value="ARD23898.1"/>
    <property type="molecule type" value="Genomic_DNA"/>
</dbReference>
<dbReference type="InterPro" id="IPR006626">
    <property type="entry name" value="PbH1"/>
</dbReference>
<dbReference type="Gene3D" id="2.160.20.10">
    <property type="entry name" value="Single-stranded right-handed beta-helix, Pectin lyase-like"/>
    <property type="match status" value="2"/>
</dbReference>
<reference evidence="6 7" key="1">
    <citation type="submission" date="2017-03" db="EMBL/GenBank/DDBJ databases">
        <title>Genome sequencing of Shewanella japonica KCTC 22435.</title>
        <authorList>
            <person name="Kim K.M."/>
        </authorList>
    </citation>
    <scope>NUCLEOTIDE SEQUENCE [LARGE SCALE GENOMIC DNA]</scope>
    <source>
        <strain evidence="6 7">KCTC 22435</strain>
    </source>
</reference>
<feature type="signal peptide" evidence="4">
    <location>
        <begin position="1"/>
        <end position="22"/>
    </location>
</feature>
<dbReference type="RefSeq" id="WP_080916871.1">
    <property type="nucleotide sequence ID" value="NZ_CP020472.1"/>
</dbReference>
<keyword evidence="3" id="KW-0833">Ubl conjugation pathway</keyword>
<gene>
    <name evidence="6" type="ORF">SJ2017_3652</name>
</gene>
<evidence type="ECO:0000256" key="1">
    <source>
        <dbReference type="ARBA" id="ARBA00004906"/>
    </source>
</evidence>
<dbReference type="SUPFAM" id="SSF51126">
    <property type="entry name" value="Pectin lyase-like"/>
    <property type="match status" value="1"/>
</dbReference>
<keyword evidence="7" id="KW-1185">Reference proteome</keyword>
<comment type="pathway">
    <text evidence="1">Protein modification; protein ubiquitination.</text>
</comment>
<dbReference type="Proteomes" id="UP000191820">
    <property type="component" value="Chromosome"/>
</dbReference>
<accession>A0ABM6JR55</accession>
<dbReference type="PANTHER" id="PTHR22990">
    <property type="entry name" value="F-BOX ONLY PROTEIN"/>
    <property type="match status" value="1"/>
</dbReference>
<dbReference type="InterPro" id="IPR006633">
    <property type="entry name" value="Carb-bd_sugar_hydrolysis-dom"/>
</dbReference>
<feature type="domain" description="Carbohydrate-binding/sugar hydrolysis" evidence="5">
    <location>
        <begin position="221"/>
        <end position="371"/>
    </location>
</feature>
<protein>
    <submittedName>
        <fullName evidence="6">Copper ABC transporter substrate-binding protein</fullName>
    </submittedName>
</protein>
<dbReference type="NCBIfam" id="TIGR03804">
    <property type="entry name" value="para_beta_helix"/>
    <property type="match status" value="2"/>
</dbReference>
<dbReference type="NCBIfam" id="TIGR04247">
    <property type="entry name" value="NosD_copper_fam"/>
    <property type="match status" value="1"/>
</dbReference>
<dbReference type="InterPro" id="IPR012334">
    <property type="entry name" value="Pectin_lyas_fold"/>
</dbReference>
<dbReference type="SMART" id="SM00710">
    <property type="entry name" value="PbH1"/>
    <property type="match status" value="8"/>
</dbReference>
<dbReference type="PANTHER" id="PTHR22990:SF15">
    <property type="entry name" value="F-BOX ONLY PROTEIN 10"/>
    <property type="match status" value="1"/>
</dbReference>